<proteinExistence type="predicted"/>
<sequence>MISVSILACVTFRSVVLRACLGKQIRRLNSNTWHFAIILVSSCTGFDVQWNLNWEFSTLFETQFYLRPLRSRCQVP</sequence>
<reference evidence="1 2" key="1">
    <citation type="submission" date="2022-12" db="EMBL/GenBank/DDBJ databases">
        <title>Chromosome-scale assembly of the Ensete ventricosum genome.</title>
        <authorList>
            <person name="Dussert Y."/>
            <person name="Stocks J."/>
            <person name="Wendawek A."/>
            <person name="Woldeyes F."/>
            <person name="Nichols R.A."/>
            <person name="Borrell J.S."/>
        </authorList>
    </citation>
    <scope>NUCLEOTIDE SEQUENCE [LARGE SCALE GENOMIC DNA]</scope>
    <source>
        <strain evidence="2">cv. Maze</strain>
        <tissue evidence="1">Seeds</tissue>
    </source>
</reference>
<name>A0AAV8R2U3_ENSVE</name>
<comment type="caution">
    <text evidence="1">The sequence shown here is derived from an EMBL/GenBank/DDBJ whole genome shotgun (WGS) entry which is preliminary data.</text>
</comment>
<gene>
    <name evidence="1" type="ORF">OPV22_012532</name>
</gene>
<accession>A0AAV8R2U3</accession>
<evidence type="ECO:0008006" key="3">
    <source>
        <dbReference type="Google" id="ProtNLM"/>
    </source>
</evidence>
<protein>
    <recommendedName>
        <fullName evidence="3">Secreted protein</fullName>
    </recommendedName>
</protein>
<dbReference type="EMBL" id="JAQQAF010000004">
    <property type="protein sequence ID" value="KAJ8490811.1"/>
    <property type="molecule type" value="Genomic_DNA"/>
</dbReference>
<dbReference type="Proteomes" id="UP001222027">
    <property type="component" value="Unassembled WGS sequence"/>
</dbReference>
<evidence type="ECO:0000313" key="2">
    <source>
        <dbReference type="Proteomes" id="UP001222027"/>
    </source>
</evidence>
<dbReference type="AlphaFoldDB" id="A0AAV8R2U3"/>
<keyword evidence="2" id="KW-1185">Reference proteome</keyword>
<evidence type="ECO:0000313" key="1">
    <source>
        <dbReference type="EMBL" id="KAJ8490811.1"/>
    </source>
</evidence>
<organism evidence="1 2">
    <name type="scientific">Ensete ventricosum</name>
    <name type="common">Abyssinian banana</name>
    <name type="synonym">Musa ensete</name>
    <dbReference type="NCBI Taxonomy" id="4639"/>
    <lineage>
        <taxon>Eukaryota</taxon>
        <taxon>Viridiplantae</taxon>
        <taxon>Streptophyta</taxon>
        <taxon>Embryophyta</taxon>
        <taxon>Tracheophyta</taxon>
        <taxon>Spermatophyta</taxon>
        <taxon>Magnoliopsida</taxon>
        <taxon>Liliopsida</taxon>
        <taxon>Zingiberales</taxon>
        <taxon>Musaceae</taxon>
        <taxon>Ensete</taxon>
    </lineage>
</organism>